<dbReference type="GO" id="GO:0003743">
    <property type="term" value="F:translation initiation factor activity"/>
    <property type="evidence" value="ECO:0007669"/>
    <property type="project" value="UniProtKB-KW"/>
</dbReference>
<evidence type="ECO:0000313" key="6">
    <source>
        <dbReference type="EMBL" id="KAJ9139433.1"/>
    </source>
</evidence>
<dbReference type="GO" id="GO:0005739">
    <property type="term" value="C:mitochondrion"/>
    <property type="evidence" value="ECO:0007669"/>
    <property type="project" value="TreeGrafter"/>
</dbReference>
<feature type="domain" description="Translation initiation factor 3 C-terminal" evidence="5">
    <location>
        <begin position="173"/>
        <end position="241"/>
    </location>
</feature>
<name>A0AA38RAI3_9PEZI</name>
<dbReference type="PANTHER" id="PTHR10938:SF0">
    <property type="entry name" value="TRANSLATION INITIATION FACTOR IF-3, MITOCHONDRIAL"/>
    <property type="match status" value="1"/>
</dbReference>
<gene>
    <name evidence="6" type="ORF">NKR23_g7942</name>
</gene>
<proteinExistence type="inferred from homology"/>
<evidence type="ECO:0000256" key="1">
    <source>
        <dbReference type="ARBA" id="ARBA00005439"/>
    </source>
</evidence>
<dbReference type="Pfam" id="PF00707">
    <property type="entry name" value="IF3_C"/>
    <property type="match status" value="1"/>
</dbReference>
<protein>
    <recommendedName>
        <fullName evidence="5">Translation initiation factor 3 C-terminal domain-containing protein</fullName>
    </recommendedName>
</protein>
<evidence type="ECO:0000256" key="2">
    <source>
        <dbReference type="ARBA" id="ARBA00022540"/>
    </source>
</evidence>
<dbReference type="GO" id="GO:0070124">
    <property type="term" value="P:mitochondrial translational initiation"/>
    <property type="evidence" value="ECO:0007669"/>
    <property type="project" value="TreeGrafter"/>
</dbReference>
<comment type="similarity">
    <text evidence="1">Belongs to the IF-3 family.</text>
</comment>
<keyword evidence="2" id="KW-0396">Initiation factor</keyword>
<evidence type="ECO:0000313" key="7">
    <source>
        <dbReference type="Proteomes" id="UP001174694"/>
    </source>
</evidence>
<evidence type="ECO:0000259" key="5">
    <source>
        <dbReference type="Pfam" id="PF00707"/>
    </source>
</evidence>
<dbReference type="GO" id="GO:0032790">
    <property type="term" value="P:ribosome disassembly"/>
    <property type="evidence" value="ECO:0007669"/>
    <property type="project" value="TreeGrafter"/>
</dbReference>
<dbReference type="InterPro" id="IPR001288">
    <property type="entry name" value="Translation_initiation_fac_3"/>
</dbReference>
<dbReference type="AlphaFoldDB" id="A0AA38RAI3"/>
<dbReference type="SUPFAM" id="SSF55200">
    <property type="entry name" value="Translation initiation factor IF3, C-terminal domain"/>
    <property type="match status" value="1"/>
</dbReference>
<dbReference type="PANTHER" id="PTHR10938">
    <property type="entry name" value="TRANSLATION INITIATION FACTOR IF-3"/>
    <property type="match status" value="1"/>
</dbReference>
<evidence type="ECO:0000256" key="4">
    <source>
        <dbReference type="SAM" id="MobiDB-lite"/>
    </source>
</evidence>
<organism evidence="6 7">
    <name type="scientific">Pleurostoma richardsiae</name>
    <dbReference type="NCBI Taxonomy" id="41990"/>
    <lineage>
        <taxon>Eukaryota</taxon>
        <taxon>Fungi</taxon>
        <taxon>Dikarya</taxon>
        <taxon>Ascomycota</taxon>
        <taxon>Pezizomycotina</taxon>
        <taxon>Sordariomycetes</taxon>
        <taxon>Sordariomycetidae</taxon>
        <taxon>Calosphaeriales</taxon>
        <taxon>Pleurostomataceae</taxon>
        <taxon>Pleurostoma</taxon>
    </lineage>
</organism>
<feature type="region of interest" description="Disordered" evidence="4">
    <location>
        <begin position="242"/>
        <end position="281"/>
    </location>
</feature>
<accession>A0AA38RAI3</accession>
<dbReference type="InterPro" id="IPR036788">
    <property type="entry name" value="T_IF-3_C_sf"/>
</dbReference>
<feature type="region of interest" description="Disordered" evidence="4">
    <location>
        <begin position="52"/>
        <end position="81"/>
    </location>
</feature>
<comment type="caution">
    <text evidence="6">The sequence shown here is derived from an EMBL/GenBank/DDBJ whole genome shotgun (WGS) entry which is preliminary data.</text>
</comment>
<dbReference type="Gene3D" id="3.30.110.10">
    <property type="entry name" value="Translation initiation factor 3 (IF-3), C-terminal domain"/>
    <property type="match status" value="1"/>
</dbReference>
<dbReference type="GO" id="GO:0043022">
    <property type="term" value="F:ribosome binding"/>
    <property type="evidence" value="ECO:0007669"/>
    <property type="project" value="TreeGrafter"/>
</dbReference>
<keyword evidence="3" id="KW-0648">Protein biosynthesis</keyword>
<reference evidence="6" key="1">
    <citation type="submission" date="2022-07" db="EMBL/GenBank/DDBJ databases">
        <title>Fungi with potential for degradation of polypropylene.</title>
        <authorList>
            <person name="Gostincar C."/>
        </authorList>
    </citation>
    <scope>NUCLEOTIDE SEQUENCE</scope>
    <source>
        <strain evidence="6">EXF-13308</strain>
    </source>
</reference>
<dbReference type="EMBL" id="JANBVO010000026">
    <property type="protein sequence ID" value="KAJ9139433.1"/>
    <property type="molecule type" value="Genomic_DNA"/>
</dbReference>
<dbReference type="InterPro" id="IPR019815">
    <property type="entry name" value="Translation_initiation_fac_3_C"/>
</dbReference>
<keyword evidence="7" id="KW-1185">Reference proteome</keyword>
<evidence type="ECO:0000256" key="3">
    <source>
        <dbReference type="ARBA" id="ARBA00022917"/>
    </source>
</evidence>
<sequence>MRGPTCLFSAGAALRRVFMSSSLEYTTAHPPLTKLFLPSIASAHQIRSASFVRRVSPGAGPRGPYHGGKPRGGGDEQRRPSYKLNRLPRDQEITHRYVHVAGAGEDGKLSEPMPTREVLQGLNLATHSLVVVALPAGDKGPRYPVCKVVDKKAATAAGAEKAKAAARRKGPATKELELNWAIAPHDLEHRLKQMRTFLGKGLRVQVLLLNKARKRRASDEEAREVLAKVKETAAEVAGTKEWKAPEGAIRGSMKLFLEGPQSQSQSQSRSTPEPELQPQSE</sequence>
<dbReference type="Proteomes" id="UP001174694">
    <property type="component" value="Unassembled WGS sequence"/>
</dbReference>